<dbReference type="Proteomes" id="UP001159363">
    <property type="component" value="Chromosome 7"/>
</dbReference>
<protein>
    <submittedName>
        <fullName evidence="2">Uncharacterized protein</fullName>
    </submittedName>
</protein>
<feature type="compositionally biased region" description="Polar residues" evidence="1">
    <location>
        <begin position="19"/>
        <end position="32"/>
    </location>
</feature>
<feature type="region of interest" description="Disordered" evidence="1">
    <location>
        <begin position="93"/>
        <end position="137"/>
    </location>
</feature>
<gene>
    <name evidence="2" type="ORF">PR048_022463</name>
</gene>
<feature type="region of interest" description="Disordered" evidence="1">
    <location>
        <begin position="1"/>
        <end position="52"/>
    </location>
</feature>
<reference evidence="2 3" key="1">
    <citation type="submission" date="2023-02" db="EMBL/GenBank/DDBJ databases">
        <title>LHISI_Scaffold_Assembly.</title>
        <authorList>
            <person name="Stuart O.P."/>
            <person name="Cleave R."/>
            <person name="Magrath M.J.L."/>
            <person name="Mikheyev A.S."/>
        </authorList>
    </citation>
    <scope>NUCLEOTIDE SEQUENCE [LARGE SCALE GENOMIC DNA]</scope>
    <source>
        <strain evidence="2">Daus_M_001</strain>
        <tissue evidence="2">Leg muscle</tissue>
    </source>
</reference>
<name>A0ABQ9H142_9NEOP</name>
<organism evidence="2 3">
    <name type="scientific">Dryococelus australis</name>
    <dbReference type="NCBI Taxonomy" id="614101"/>
    <lineage>
        <taxon>Eukaryota</taxon>
        <taxon>Metazoa</taxon>
        <taxon>Ecdysozoa</taxon>
        <taxon>Arthropoda</taxon>
        <taxon>Hexapoda</taxon>
        <taxon>Insecta</taxon>
        <taxon>Pterygota</taxon>
        <taxon>Neoptera</taxon>
        <taxon>Polyneoptera</taxon>
        <taxon>Phasmatodea</taxon>
        <taxon>Verophasmatodea</taxon>
        <taxon>Anareolatae</taxon>
        <taxon>Phasmatidae</taxon>
        <taxon>Eurycanthinae</taxon>
        <taxon>Dryococelus</taxon>
    </lineage>
</organism>
<evidence type="ECO:0000256" key="1">
    <source>
        <dbReference type="SAM" id="MobiDB-lite"/>
    </source>
</evidence>
<comment type="caution">
    <text evidence="2">The sequence shown here is derived from an EMBL/GenBank/DDBJ whole genome shotgun (WGS) entry which is preliminary data.</text>
</comment>
<feature type="compositionally biased region" description="Basic and acidic residues" evidence="1">
    <location>
        <begin position="93"/>
        <end position="102"/>
    </location>
</feature>
<evidence type="ECO:0000313" key="2">
    <source>
        <dbReference type="EMBL" id="KAJ8878000.1"/>
    </source>
</evidence>
<dbReference type="EMBL" id="JARBHB010000008">
    <property type="protein sequence ID" value="KAJ8878000.1"/>
    <property type="molecule type" value="Genomic_DNA"/>
</dbReference>
<sequence length="734" mass="80539">MEVGIQDGHHGPFKARTPHSPSSRNLQSSSTPYIARAHSPGGLARRPPSKTAGRWVAANLPQLAVMRRGGLRRQPVSPEYSCVVAKRIGNSSRREEVCDASKSRRCRHSRDSKKGRIRRPRAHHSRKRGGRGGSPITAGCSVIGTSCSTGLAYPVGKNSRSRRLVTSGAKMQTLDAGQATGGAITSLTSPRSLFYFFFIVSPSIFFRLSPPRRALCEHSSQGAARPFSLITPELIYSTNNRFAYSLSLLCFTNVNSLRLRGPPVSLLASHQGDPGSIPGRVAPGFPMWESCRTMTLAGGFSRRSSVSTTLSLQCFSILASITLVGYQDLDFESRPNLFTHSFRLHGNRPGRCRWSAGFLGDLPFPPPLHSGAAPYSLQSPASALKTSLLRAAQISSLYDCVKVSVNLQKCLALNESAQSQNGYAGHSKRDFRLIRYFVRRKRAYWLGRQTARVLPGADWATAFQHFDGQWRHFAGVCTPEEFADSFWDKLEFKTTCVYTTLAIGSHGVWHLLENGVQFVRLPLWQQTTNVQMISAYLYMRLWSLACSQRDRSTSSLVYGSCSRLTTAQLRQLAGSEPRVQCTAPGVAALDYRFGGFARLPRFASRVLRGSIHYAQSRTADCCVGGNAGVPYANQFPVAYSPACSSANRGPLAVCSSANQAQGPFPESLASNQRAGACEICLFATAIALKQSDTPTEAKSSCEAAQTLRMFTPHETLRMFTPHETRQLSKQDDEW</sequence>
<proteinExistence type="predicted"/>
<accession>A0ABQ9H142</accession>
<keyword evidence="3" id="KW-1185">Reference proteome</keyword>
<feature type="compositionally biased region" description="Basic residues" evidence="1">
    <location>
        <begin position="103"/>
        <end position="130"/>
    </location>
</feature>
<evidence type="ECO:0000313" key="3">
    <source>
        <dbReference type="Proteomes" id="UP001159363"/>
    </source>
</evidence>